<accession>A0A2P9HMK4</accession>
<reference evidence="2" key="1">
    <citation type="submission" date="2017-12" db="EMBL/GenBank/DDBJ databases">
        <authorList>
            <person name="Diaz M."/>
        </authorList>
    </citation>
    <scope>NUCLEOTIDE SEQUENCE [LARGE SCALE GENOMIC DNA]</scope>
    <source>
        <strain evidence="2">FI11154</strain>
    </source>
</reference>
<evidence type="ECO:0008006" key="3">
    <source>
        <dbReference type="Google" id="ProtNLM"/>
    </source>
</evidence>
<sequence>MRNFIQPGKVITIVAAAAVSSGSLVVAGKIFGIAATSAAIGEEFELALGGVYELPKTSAQAWTVGAEIYADTDGIATTVSTGNTKIGVAIEDAANPSGVGRVRLNDNF</sequence>
<gene>
    <name evidence="1" type="ORF">OHAE_1222</name>
</gene>
<dbReference type="RefSeq" id="WP_109369007.1">
    <property type="nucleotide sequence ID" value="NZ_OOFM01000005.1"/>
</dbReference>
<proteinExistence type="predicted"/>
<dbReference type="Pfam" id="PF09956">
    <property type="entry name" value="Phage_cement_2"/>
    <property type="match status" value="1"/>
</dbReference>
<dbReference type="AlphaFoldDB" id="A0A2P9HMK4"/>
<dbReference type="Proteomes" id="UP000246073">
    <property type="component" value="Unassembled WGS sequence"/>
</dbReference>
<organism evidence="1 2">
    <name type="scientific">Ochrobactrum soli</name>
    <dbReference type="NCBI Taxonomy" id="2448455"/>
    <lineage>
        <taxon>Bacteria</taxon>
        <taxon>Pseudomonadati</taxon>
        <taxon>Pseudomonadota</taxon>
        <taxon>Alphaproteobacteria</taxon>
        <taxon>Hyphomicrobiales</taxon>
        <taxon>Brucellaceae</taxon>
        <taxon>Brucella/Ochrobactrum group</taxon>
        <taxon>Ochrobactrum</taxon>
    </lineage>
</organism>
<dbReference type="EMBL" id="OOFM01000005">
    <property type="protein sequence ID" value="SPL65355.1"/>
    <property type="molecule type" value="Genomic_DNA"/>
</dbReference>
<name>A0A2P9HMK4_9HYPH</name>
<evidence type="ECO:0000313" key="2">
    <source>
        <dbReference type="Proteomes" id="UP000246073"/>
    </source>
</evidence>
<dbReference type="InterPro" id="IPR011231">
    <property type="entry name" value="Phage_VT1-Sakai_H0018"/>
</dbReference>
<dbReference type="PIRSF" id="PIRSF030771">
    <property type="entry name" value="UCP030771"/>
    <property type="match status" value="1"/>
</dbReference>
<evidence type="ECO:0000313" key="1">
    <source>
        <dbReference type="EMBL" id="SPL65355.1"/>
    </source>
</evidence>
<protein>
    <recommendedName>
        <fullName evidence="3">DUF2190 family protein</fullName>
    </recommendedName>
</protein>